<organism evidence="12">
    <name type="scientific">Trypanosoma brucei</name>
    <dbReference type="NCBI Taxonomy" id="5691"/>
    <lineage>
        <taxon>Eukaryota</taxon>
        <taxon>Discoba</taxon>
        <taxon>Euglenozoa</taxon>
        <taxon>Kinetoplastea</taxon>
        <taxon>Metakinetoplastina</taxon>
        <taxon>Trypanosomatida</taxon>
        <taxon>Trypanosomatidae</taxon>
        <taxon>Trypanosoma</taxon>
    </lineage>
</organism>
<evidence type="ECO:0000256" key="9">
    <source>
        <dbReference type="SAM" id="MobiDB-lite"/>
    </source>
</evidence>
<dbReference type="AlphaFoldDB" id="A0A1J0R9A3"/>
<dbReference type="GO" id="GO:0005886">
    <property type="term" value="C:plasma membrane"/>
    <property type="evidence" value="ECO:0007669"/>
    <property type="project" value="UniProtKB-SubCell"/>
</dbReference>
<evidence type="ECO:0000256" key="5">
    <source>
        <dbReference type="ARBA" id="ARBA00022729"/>
    </source>
</evidence>
<dbReference type="VEuPathDB" id="TriTrypDB:Tb11.v5.0930"/>
<feature type="compositionally biased region" description="Basic and acidic residues" evidence="9">
    <location>
        <begin position="76"/>
        <end position="96"/>
    </location>
</feature>
<reference evidence="12" key="1">
    <citation type="submission" date="2016-08" db="EMBL/GenBank/DDBJ databases">
        <title>VSG repertoire of Trypanosoma brucei EATRO 1125.</title>
        <authorList>
            <person name="Cross G.A."/>
        </authorList>
    </citation>
    <scope>NUCLEOTIDE SEQUENCE</scope>
    <source>
        <strain evidence="12">EATRO 1125</strain>
    </source>
</reference>
<dbReference type="EMBL" id="KX700442">
    <property type="protein sequence ID" value="APD74398.1"/>
    <property type="molecule type" value="Genomic_DNA"/>
</dbReference>
<keyword evidence="6" id="KW-0472">Membrane</keyword>
<accession>A0A1J0R9A3</accession>
<evidence type="ECO:0000256" key="8">
    <source>
        <dbReference type="ARBA" id="ARBA00023288"/>
    </source>
</evidence>
<evidence type="ECO:0000313" key="12">
    <source>
        <dbReference type="EMBL" id="APD74398.1"/>
    </source>
</evidence>
<feature type="domain" description="Trypanosome variant surface glycoprotein B-type N-terminal" evidence="11">
    <location>
        <begin position="14"/>
        <end position="280"/>
    </location>
</feature>
<evidence type="ECO:0000259" key="11">
    <source>
        <dbReference type="Pfam" id="PF13206"/>
    </source>
</evidence>
<keyword evidence="4" id="KW-0336">GPI-anchor</keyword>
<evidence type="ECO:0000256" key="4">
    <source>
        <dbReference type="ARBA" id="ARBA00022622"/>
    </source>
</evidence>
<feature type="signal peptide" evidence="10">
    <location>
        <begin position="1"/>
        <end position="17"/>
    </location>
</feature>
<evidence type="ECO:0000256" key="10">
    <source>
        <dbReference type="SAM" id="SignalP"/>
    </source>
</evidence>
<dbReference type="Pfam" id="PF13206">
    <property type="entry name" value="VSG_B"/>
    <property type="match status" value="1"/>
</dbReference>
<dbReference type="InterPro" id="IPR025932">
    <property type="entry name" value="Trypano_VSG_B_N_dom"/>
</dbReference>
<evidence type="ECO:0000256" key="2">
    <source>
        <dbReference type="ARBA" id="ARBA00004609"/>
    </source>
</evidence>
<evidence type="ECO:0000256" key="1">
    <source>
        <dbReference type="ARBA" id="ARBA00002523"/>
    </source>
</evidence>
<feature type="region of interest" description="Disordered" evidence="9">
    <location>
        <begin position="76"/>
        <end position="99"/>
    </location>
</feature>
<dbReference type="VEuPathDB" id="TriTrypDB:Tb1125.11.18190"/>
<evidence type="ECO:0000256" key="7">
    <source>
        <dbReference type="ARBA" id="ARBA00023180"/>
    </source>
</evidence>
<keyword evidence="3" id="KW-1003">Cell membrane</keyword>
<evidence type="ECO:0000256" key="3">
    <source>
        <dbReference type="ARBA" id="ARBA00022475"/>
    </source>
</evidence>
<comment type="subcellular location">
    <subcellularLocation>
        <location evidence="2">Cell membrane</location>
        <topology evidence="2">Lipid-anchor</topology>
        <topology evidence="2">GPI-anchor</topology>
    </subcellularLocation>
</comment>
<evidence type="ECO:0000256" key="6">
    <source>
        <dbReference type="ARBA" id="ARBA00023136"/>
    </source>
</evidence>
<name>A0A1J0R9A3_9TRYP</name>
<sequence length="282" mass="29639">MQLVPPLLLALVPSASPAAGNVAKGSNEAVYKHLCKLIQIAEATTDIPDALPATSGSYDNLQILNASLSSEEWRKQFAKKGENQQRPFKPEGDRGSDQTWNERWQAWLKAVEAVEKDADVKDTYKKLTAEPTPHSLRKTRLQQVAPTMEAAAAAANQIKQALQGKGNADKAAAMAQLQTAVFGAAGKTLSTATAAELTTHSAPQAPNPLCGATGTSTKAKSVIALLMCICSKTDGGNGIDDPCTTTGSSTTAVSGTFTNLQTLLPDLVKSCPPRAKRQVTVA</sequence>
<protein>
    <submittedName>
        <fullName evidence="12">Variant surface glycoprotein 1125.3006</fullName>
    </submittedName>
</protein>
<comment type="function">
    <text evidence="1">VSG forms a coat on the surface of the parasite. The trypanosome evades the immune response of the host by expressing a series of antigenically distinct VSGs from an estimated 1000 VSG genes.</text>
</comment>
<keyword evidence="5 10" id="KW-0732">Signal</keyword>
<proteinExistence type="predicted"/>
<feature type="chain" id="PRO_5012927039" evidence="10">
    <location>
        <begin position="18"/>
        <end position="282"/>
    </location>
</feature>
<keyword evidence="8" id="KW-0449">Lipoprotein</keyword>
<keyword evidence="7" id="KW-0325">Glycoprotein</keyword>
<dbReference type="GO" id="GO:0098552">
    <property type="term" value="C:side of membrane"/>
    <property type="evidence" value="ECO:0007669"/>
    <property type="project" value="UniProtKB-KW"/>
</dbReference>